<comment type="catalytic activity">
    <reaction evidence="7 10">
        <text>lipid IVA (E. coli) + CMP-3-deoxy-beta-D-manno-octulosonate = alpha-Kdo-(2-&gt;6)-lipid IVA (E. coli) + CMP + H(+)</text>
        <dbReference type="Rhea" id="RHEA:28066"/>
        <dbReference type="ChEBI" id="CHEBI:15378"/>
        <dbReference type="ChEBI" id="CHEBI:58603"/>
        <dbReference type="ChEBI" id="CHEBI:60364"/>
        <dbReference type="ChEBI" id="CHEBI:60377"/>
        <dbReference type="ChEBI" id="CHEBI:85987"/>
        <dbReference type="EC" id="2.4.99.12"/>
    </reaction>
</comment>
<name>A0AAE3LTM9_9RHOB</name>
<reference evidence="12" key="1">
    <citation type="submission" date="2022-10" db="EMBL/GenBank/DDBJ databases">
        <authorList>
            <person name="Yue Y."/>
        </authorList>
    </citation>
    <scope>NUCLEOTIDE SEQUENCE</scope>
    <source>
        <strain evidence="12">Z654</strain>
    </source>
</reference>
<evidence type="ECO:0000256" key="2">
    <source>
        <dbReference type="ARBA" id="ARBA00004713"/>
    </source>
</evidence>
<dbReference type="Proteomes" id="UP001208041">
    <property type="component" value="Unassembled WGS sequence"/>
</dbReference>
<dbReference type="GO" id="GO:0043842">
    <property type="term" value="F:Kdo transferase activity"/>
    <property type="evidence" value="ECO:0007669"/>
    <property type="project" value="UniProtKB-EC"/>
</dbReference>
<dbReference type="InterPro" id="IPR007507">
    <property type="entry name" value="Glycos_transf_N"/>
</dbReference>
<evidence type="ECO:0000256" key="8">
    <source>
        <dbReference type="PIRSR" id="PIRSR639901-1"/>
    </source>
</evidence>
<accession>A0AAE3LTM9</accession>
<comment type="pathway">
    <text evidence="2 10">Bacterial outer membrane biogenesis; LPS core biosynthesis.</text>
</comment>
<evidence type="ECO:0000256" key="6">
    <source>
        <dbReference type="ARBA" id="ARBA00031445"/>
    </source>
</evidence>
<evidence type="ECO:0000256" key="10">
    <source>
        <dbReference type="RuleBase" id="RU365103"/>
    </source>
</evidence>
<dbReference type="PANTHER" id="PTHR42755:SF1">
    <property type="entry name" value="3-DEOXY-D-MANNO-OCTULOSONIC ACID TRANSFERASE, MITOCHONDRIAL-RELATED"/>
    <property type="match status" value="1"/>
</dbReference>
<organism evidence="12 13">
    <name type="scientific">Halocynthiibacter halioticoli</name>
    <dbReference type="NCBI Taxonomy" id="2986804"/>
    <lineage>
        <taxon>Bacteria</taxon>
        <taxon>Pseudomonadati</taxon>
        <taxon>Pseudomonadota</taxon>
        <taxon>Alphaproteobacteria</taxon>
        <taxon>Rhodobacterales</taxon>
        <taxon>Paracoccaceae</taxon>
        <taxon>Halocynthiibacter</taxon>
    </lineage>
</organism>
<evidence type="ECO:0000256" key="5">
    <source>
        <dbReference type="ARBA" id="ARBA00022679"/>
    </source>
</evidence>
<feature type="active site" description="Proton acceptor" evidence="8">
    <location>
        <position position="61"/>
    </location>
</feature>
<proteinExistence type="inferred from homology"/>
<dbReference type="Pfam" id="PF04413">
    <property type="entry name" value="Glycos_transf_N"/>
    <property type="match status" value="1"/>
</dbReference>
<keyword evidence="13" id="KW-1185">Reference proteome</keyword>
<dbReference type="GO" id="GO:0009244">
    <property type="term" value="P:lipopolysaccharide core region biosynthetic process"/>
    <property type="evidence" value="ECO:0007669"/>
    <property type="project" value="UniProtKB-UniRule"/>
</dbReference>
<comment type="subcellular location">
    <subcellularLocation>
        <location evidence="10">Cell membrane</location>
    </subcellularLocation>
</comment>
<dbReference type="Gene3D" id="3.40.50.2000">
    <property type="entry name" value="Glycogen Phosphorylase B"/>
    <property type="match status" value="1"/>
</dbReference>
<evidence type="ECO:0000256" key="4">
    <source>
        <dbReference type="ARBA" id="ARBA00019077"/>
    </source>
</evidence>
<keyword evidence="10" id="KW-0472">Membrane</keyword>
<evidence type="ECO:0000313" key="12">
    <source>
        <dbReference type="EMBL" id="MCV6825386.1"/>
    </source>
</evidence>
<evidence type="ECO:0000256" key="7">
    <source>
        <dbReference type="ARBA" id="ARBA00049183"/>
    </source>
</evidence>
<dbReference type="GO" id="GO:0009245">
    <property type="term" value="P:lipid A biosynthetic process"/>
    <property type="evidence" value="ECO:0007669"/>
    <property type="project" value="TreeGrafter"/>
</dbReference>
<feature type="site" description="Transition state stabilizer" evidence="9">
    <location>
        <position position="132"/>
    </location>
</feature>
<evidence type="ECO:0000256" key="9">
    <source>
        <dbReference type="PIRSR" id="PIRSR639901-2"/>
    </source>
</evidence>
<dbReference type="InterPro" id="IPR038107">
    <property type="entry name" value="Glycos_transf_N_sf"/>
</dbReference>
<evidence type="ECO:0000313" key="13">
    <source>
        <dbReference type="Proteomes" id="UP001208041"/>
    </source>
</evidence>
<evidence type="ECO:0000256" key="1">
    <source>
        <dbReference type="ARBA" id="ARBA00003394"/>
    </source>
</evidence>
<dbReference type="AlphaFoldDB" id="A0AAE3LTM9"/>
<feature type="site" description="Transition state stabilizer" evidence="9">
    <location>
        <position position="210"/>
    </location>
</feature>
<dbReference type="RefSeq" id="WP_263954259.1">
    <property type="nucleotide sequence ID" value="NZ_JAOYFC010000002.1"/>
</dbReference>
<sequence length="427" mass="47576">MLLRLYLGFAALNAPLWRMILRKRLKMGKEDPARMAEKLGDNLATRPAGPVVWVHGVSVGESLSLLTLLKELGEARPDVSFVLTTNTRTSADMLAKIDLPPRVIHQYQPADTTSAVRKFLAHWQPDLAVFSELDMWPCLLWETHKSSVPMFLINARMSDRSMHKRRFGRGLYRSLVSMFDMIFCQEDVSRANFITLGSAPEKTIVTGPLKVASEPLPDNEQERQKLGEAIGNRPYWLAASTHHSEEDRIFEAHQIARKTLPDLLLVIAPRHPKDSEQTRAKCLGYFSRIARRSKGEAIQPDTEVYIADTLGELGLFFRLSPVSFIGHSLPSVGAPLPGKNPYEAITLGSVVIHGPEYSDFTYIYDTLHGNGATIKIETERELASAVINAQDPTWRAPYQSAGEMAMTNAKSALTVPRDHILSALPVA</sequence>
<gene>
    <name evidence="12" type="ORF">OH136_12545</name>
</gene>
<evidence type="ECO:0000256" key="3">
    <source>
        <dbReference type="ARBA" id="ARBA00012621"/>
    </source>
</evidence>
<keyword evidence="10" id="KW-0448">Lipopolysaccharide biosynthesis</keyword>
<feature type="domain" description="3-deoxy-D-manno-octulosonic-acid transferase N-terminal" evidence="11">
    <location>
        <begin position="34"/>
        <end position="211"/>
    </location>
</feature>
<comment type="function">
    <text evidence="1 10">Involved in lipopolysaccharide (LPS) biosynthesis. Catalyzes the transfer of 3-deoxy-D-manno-octulosonate (Kdo) residue(s) from CMP-Kdo to lipid IV(A), the tetraacyldisaccharide-1,4'-bisphosphate precursor of lipid A.</text>
</comment>
<dbReference type="PANTHER" id="PTHR42755">
    <property type="entry name" value="3-DEOXY-MANNO-OCTULOSONATE CYTIDYLYLTRANSFERASE"/>
    <property type="match status" value="1"/>
</dbReference>
<dbReference type="InterPro" id="IPR039901">
    <property type="entry name" value="Kdotransferase"/>
</dbReference>
<dbReference type="EMBL" id="JAOYFC010000002">
    <property type="protein sequence ID" value="MCV6825386.1"/>
    <property type="molecule type" value="Genomic_DNA"/>
</dbReference>
<dbReference type="SUPFAM" id="SSF53756">
    <property type="entry name" value="UDP-Glycosyltransferase/glycogen phosphorylase"/>
    <property type="match status" value="1"/>
</dbReference>
<keyword evidence="5 10" id="KW-0808">Transferase</keyword>
<comment type="similarity">
    <text evidence="10">Belongs to the glycosyltransferase group 1 family.</text>
</comment>
<keyword evidence="10" id="KW-1003">Cell membrane</keyword>
<protein>
    <recommendedName>
        <fullName evidence="4 10">3-deoxy-D-manno-octulosonic acid transferase</fullName>
        <shortName evidence="10">Kdo transferase</shortName>
        <ecNumber evidence="3 10">2.4.99.12</ecNumber>
    </recommendedName>
    <alternativeName>
        <fullName evidence="6 10">Lipid IV(A) 3-deoxy-D-manno-octulosonic acid transferase</fullName>
    </alternativeName>
</protein>
<dbReference type="GO" id="GO:0005886">
    <property type="term" value="C:plasma membrane"/>
    <property type="evidence" value="ECO:0007669"/>
    <property type="project" value="UniProtKB-SubCell"/>
</dbReference>
<comment type="caution">
    <text evidence="12">The sequence shown here is derived from an EMBL/GenBank/DDBJ whole genome shotgun (WGS) entry which is preliminary data.</text>
</comment>
<dbReference type="EC" id="2.4.99.12" evidence="3 10"/>
<evidence type="ECO:0000259" key="11">
    <source>
        <dbReference type="Pfam" id="PF04413"/>
    </source>
</evidence>
<dbReference type="Gene3D" id="3.40.50.11720">
    <property type="entry name" value="3-Deoxy-D-manno-octulosonic-acid transferase, N-terminal domain"/>
    <property type="match status" value="1"/>
</dbReference>